<dbReference type="Gene3D" id="3.40.190.10">
    <property type="entry name" value="Periplasmic binding protein-like II"/>
    <property type="match status" value="2"/>
</dbReference>
<dbReference type="OrthoDB" id="5765098at2"/>
<protein>
    <submittedName>
        <fullName evidence="3">Bacterial extracellular solute-binding protein, family 3</fullName>
    </submittedName>
</protein>
<evidence type="ECO:0000256" key="2">
    <source>
        <dbReference type="SAM" id="SignalP"/>
    </source>
</evidence>
<feature type="chain" id="PRO_5013367234" evidence="2">
    <location>
        <begin position="24"/>
        <end position="268"/>
    </location>
</feature>
<dbReference type="EMBL" id="FWPT01000004">
    <property type="protein sequence ID" value="SMA45328.1"/>
    <property type="molecule type" value="Genomic_DNA"/>
</dbReference>
<sequence length="268" mass="30528">MSWIKRKWVGVVAALLFSGQVLAESEVSLQELNEGIRKRTLSFAAPMWEGYTHKDGTGLYWEILKEVYTPLGFKVRLQNMPFNRSMKMLTKLRKIEGVPGEGHNSDFSNITYSKYPLEPEYLAIAYRKGAVASFEKTPDLTGKTVGMRKGYALLDNPVFGKFKVKEAVTLGTSLQHLVDKRVDVVVDELTELEASAEEKSIDLSQFEIAEFVTGEYYYMVYSDSPISQPLADIFDKRIEELLKSGWLDTVYEKWEVDMPEPIALLKNQ</sequence>
<dbReference type="PANTHER" id="PTHR35936">
    <property type="entry name" value="MEMBRANE-BOUND LYTIC MUREIN TRANSGLYCOSYLASE F"/>
    <property type="match status" value="1"/>
</dbReference>
<keyword evidence="2" id="KW-0732">Signal</keyword>
<evidence type="ECO:0000313" key="3">
    <source>
        <dbReference type="EMBL" id="SMA45328.1"/>
    </source>
</evidence>
<proteinExistence type="inferred from homology"/>
<evidence type="ECO:0000256" key="1">
    <source>
        <dbReference type="ARBA" id="ARBA00010333"/>
    </source>
</evidence>
<evidence type="ECO:0000313" key="4">
    <source>
        <dbReference type="Proteomes" id="UP000196573"/>
    </source>
</evidence>
<keyword evidence="4" id="KW-1185">Reference proteome</keyword>
<dbReference type="Proteomes" id="UP000196573">
    <property type="component" value="Unassembled WGS sequence"/>
</dbReference>
<gene>
    <name evidence="3" type="ORF">EHSB41UT_01890</name>
</gene>
<accession>A0A1X7AII6</accession>
<comment type="similarity">
    <text evidence="1">Belongs to the bacterial solute-binding protein 3 family.</text>
</comment>
<reference evidence="3 4" key="1">
    <citation type="submission" date="2017-03" db="EMBL/GenBank/DDBJ databases">
        <authorList>
            <person name="Afonso C.L."/>
            <person name="Miller P.J."/>
            <person name="Scott M.A."/>
            <person name="Spackman E."/>
            <person name="Goraichik I."/>
            <person name="Dimitrov K.M."/>
            <person name="Suarez D.L."/>
            <person name="Swayne D.E."/>
        </authorList>
    </citation>
    <scope>NUCLEOTIDE SEQUENCE [LARGE SCALE GENOMIC DNA]</scope>
    <source>
        <strain evidence="3">SB41UT1</strain>
    </source>
</reference>
<name>A0A1X7AII6_9GAMM</name>
<dbReference type="PANTHER" id="PTHR35936:SF6">
    <property type="entry name" value="AMINO ACID ABC TRANSPORTER SUBSTRATE-BINDING PAAT FAMILY PROTEIN"/>
    <property type="match status" value="1"/>
</dbReference>
<dbReference type="SUPFAM" id="SSF53850">
    <property type="entry name" value="Periplasmic binding protein-like II"/>
    <property type="match status" value="1"/>
</dbReference>
<dbReference type="RefSeq" id="WP_087109189.1">
    <property type="nucleotide sequence ID" value="NZ_CBCSCN010000002.1"/>
</dbReference>
<feature type="signal peptide" evidence="2">
    <location>
        <begin position="1"/>
        <end position="23"/>
    </location>
</feature>
<dbReference type="AlphaFoldDB" id="A0A1X7AII6"/>
<organism evidence="3 4">
    <name type="scientific">Parendozoicomonas haliclonae</name>
    <dbReference type="NCBI Taxonomy" id="1960125"/>
    <lineage>
        <taxon>Bacteria</taxon>
        <taxon>Pseudomonadati</taxon>
        <taxon>Pseudomonadota</taxon>
        <taxon>Gammaproteobacteria</taxon>
        <taxon>Oceanospirillales</taxon>
        <taxon>Endozoicomonadaceae</taxon>
        <taxon>Parendozoicomonas</taxon>
    </lineage>
</organism>